<dbReference type="Pfam" id="PF14028">
    <property type="entry name" value="Lant_dehydr_C"/>
    <property type="match status" value="1"/>
</dbReference>
<feature type="domain" description="Thiopeptide-type bacteriocin biosynthesis" evidence="2">
    <location>
        <begin position="772"/>
        <end position="1043"/>
    </location>
</feature>
<keyword evidence="4" id="KW-1185">Reference proteome</keyword>
<dbReference type="RefSeq" id="WP_081151478.1">
    <property type="nucleotide sequence ID" value="NZ_LVYD01000058.1"/>
</dbReference>
<evidence type="ECO:0000259" key="2">
    <source>
        <dbReference type="Pfam" id="PF14028"/>
    </source>
</evidence>
<dbReference type="AlphaFoldDB" id="A0A1V9FS14"/>
<evidence type="ECO:0008006" key="5">
    <source>
        <dbReference type="Google" id="ProtNLM"/>
    </source>
</evidence>
<dbReference type="Proteomes" id="UP000192796">
    <property type="component" value="Unassembled WGS sequence"/>
</dbReference>
<reference evidence="3 4" key="1">
    <citation type="submission" date="2016-03" db="EMBL/GenBank/DDBJ databases">
        <title>Niastella vici sp. nov., isolated from farmland soil.</title>
        <authorList>
            <person name="Chen L."/>
            <person name="Wang D."/>
            <person name="Yang S."/>
            <person name="Wang G."/>
        </authorList>
    </citation>
    <scope>NUCLEOTIDE SEQUENCE [LARGE SCALE GENOMIC DNA]</scope>
    <source>
        <strain evidence="3 4">DJ57</strain>
    </source>
</reference>
<dbReference type="NCBIfam" id="TIGR03891">
    <property type="entry name" value="thiopep_ocin"/>
    <property type="match status" value="1"/>
</dbReference>
<accession>A0A1V9FS14</accession>
<proteinExistence type="predicted"/>
<name>A0A1V9FS14_9BACT</name>
<protein>
    <recommendedName>
        <fullName evidence="5">Lantibiotic dehydratase</fullName>
    </recommendedName>
</protein>
<dbReference type="InterPro" id="IPR023809">
    <property type="entry name" value="Thiopep_bacteriocin_synth_dom"/>
</dbReference>
<evidence type="ECO:0000313" key="4">
    <source>
        <dbReference type="Proteomes" id="UP000192796"/>
    </source>
</evidence>
<dbReference type="EMBL" id="LVYD01000058">
    <property type="protein sequence ID" value="OQP61145.1"/>
    <property type="molecule type" value="Genomic_DNA"/>
</dbReference>
<dbReference type="InterPro" id="IPR006827">
    <property type="entry name" value="Lant_deHydtase_N"/>
</dbReference>
<evidence type="ECO:0000313" key="3">
    <source>
        <dbReference type="EMBL" id="OQP61145.1"/>
    </source>
</evidence>
<dbReference type="STRING" id="1703345.A3860_05350"/>
<evidence type="ECO:0000259" key="1">
    <source>
        <dbReference type="Pfam" id="PF04738"/>
    </source>
</evidence>
<feature type="domain" description="Lantibiotic dehydratase N-terminal" evidence="1">
    <location>
        <begin position="51"/>
        <end position="698"/>
    </location>
</feature>
<sequence length="1053" mass="121174">MIKEPISILHEQEYEHHGFYLLRTPCFPVNYLERLADLALVQNKENNLFTDPQFLEALFLGSHELYTQYLKYLDGRRSAERIDSKLLHSIERYFIRMCSRCTPYGVFAGYKAGQLSEATSITVGARHNYKRHVHLDMHYLTGLARHLQSLPGIKEHILFYPNNSLYKVKDKLRYVEPSDAGATTSYRISAVDNSEYIDAILAKAEQGACLQQLINTLISEDIDADQAGAFIDLLISNNLLVSGLEPALSAEDVFENMLTTLSFLPEEHEVYKCLRSVAQLLKSQEPGTGLYEKIAGLLKTVYPETPVKNLAHTVLELGGDEARLNETVIRDIQTHISALRPLFLITGNERLKTWAQTFSEKYEDLEIPLIMALDPELGLGYGDYGEDTLAELPMLASLVFNGKQPAKQMNWSRLLIWKNRKLKESLLNKKDFAITDEDILTIGFHDMELKAPESCFVMGSILAGSSADVDKGNYTFSLDTFFGPSSINLLSRFANGDPFLTGKLKECVEAEEAHHPEKIYGEIIHLPETRAGNLLLRPPFRQYEIAYLARPFASPDNQLTITDLMVSCRAGKVILRSKKLNKEIVPRLSTAHNYTRTSLPVYKFLCDLQLQDINTAIVWDWDIFKEDRYLPRVTYKNLILSPATWNISFDELAEADPADLFPVYDRLRQQLNIPAKVIIVDKDQKLFIDLEDEAYLRLFHSYFKKNRQLKLQEFFFTPENCFVTGEGGQYASEIIVPLTKKGGEKKPLRTNTGLPPQRDSAPKREFALGSEWLYCKLYTGAVPAEHILKECIAPLALALKEEGLIEKWFFIRYADPKPHLRVRFYHSTDKKFWQRTIGYLNSALAAYSGPGLIENVQYDTYERELARYGYEKIDWSETLFYHDSEAIIQLLGLLEGTEGETLRWLMALRNIDMLLSEFGFPLEKKHHRLQLLKNDFLKEFSVDKPGLLQLDQRYRMESKQIQRFLDERFDHDNGIESLVAVFRERGERNKSIMENLCGHNGEKGSINLHYLAASHVHMTLNRLLVAEHRKQEMVLYYLLWRYYESRLGFIKFN</sequence>
<comment type="caution">
    <text evidence="3">The sequence shown here is derived from an EMBL/GenBank/DDBJ whole genome shotgun (WGS) entry which is preliminary data.</text>
</comment>
<dbReference type="OrthoDB" id="1273722at2"/>
<dbReference type="Pfam" id="PF04738">
    <property type="entry name" value="Lant_dehydr_N"/>
    <property type="match status" value="1"/>
</dbReference>
<organism evidence="3 4">
    <name type="scientific">Niastella vici</name>
    <dbReference type="NCBI Taxonomy" id="1703345"/>
    <lineage>
        <taxon>Bacteria</taxon>
        <taxon>Pseudomonadati</taxon>
        <taxon>Bacteroidota</taxon>
        <taxon>Chitinophagia</taxon>
        <taxon>Chitinophagales</taxon>
        <taxon>Chitinophagaceae</taxon>
        <taxon>Niastella</taxon>
    </lineage>
</organism>
<gene>
    <name evidence="3" type="ORF">A3860_05350</name>
</gene>